<dbReference type="CTD" id="9940794"/>
<sequence length="112" mass="11982">AVRPSIVGKKDQATAATPLIAVAVPLWEDNKASYPPSLVCKSRISTKGGRAGGREMALGGCLALMLHFAALFYSTGKCVVVGRRPLSRTLAKKRRIGKKEEGKKTFGNKKNV</sequence>
<dbReference type="RefSeq" id="XP_003138991.1">
    <property type="nucleotide sequence ID" value="XM_003138943.1"/>
</dbReference>
<gene>
    <name evidence="2" type="ORF">LOAG_03406</name>
</gene>
<name>A0A1S0U6B0_LOALO</name>
<dbReference type="GeneID" id="9940794"/>
<dbReference type="KEGG" id="loa:LOAG_03406"/>
<evidence type="ECO:0000313" key="2">
    <source>
        <dbReference type="EMBL" id="EFO25084.1"/>
    </source>
</evidence>
<accession>A0A1S0U6B0</accession>
<protein>
    <submittedName>
        <fullName evidence="2">Uncharacterized protein</fullName>
    </submittedName>
</protein>
<dbReference type="AlphaFoldDB" id="A0A1S0U6B0"/>
<reference evidence="2" key="1">
    <citation type="submission" date="2012-04" db="EMBL/GenBank/DDBJ databases">
        <title>The Genome Sequence of Loa loa.</title>
        <authorList>
            <consortium name="The Broad Institute Genome Sequencing Platform"/>
            <consortium name="Broad Institute Genome Sequencing Center for Infectious Disease"/>
            <person name="Nutman T.B."/>
            <person name="Fink D.L."/>
            <person name="Russ C."/>
            <person name="Young S."/>
            <person name="Zeng Q."/>
            <person name="Gargeya S."/>
            <person name="Alvarado L."/>
            <person name="Berlin A."/>
            <person name="Chapman S.B."/>
            <person name="Chen Z."/>
            <person name="Freedman E."/>
            <person name="Gellesch M."/>
            <person name="Goldberg J."/>
            <person name="Griggs A."/>
            <person name="Gujja S."/>
            <person name="Heilman E.R."/>
            <person name="Heiman D."/>
            <person name="Howarth C."/>
            <person name="Mehta T."/>
            <person name="Neiman D."/>
            <person name="Pearson M."/>
            <person name="Roberts A."/>
            <person name="Saif S."/>
            <person name="Shea T."/>
            <person name="Shenoy N."/>
            <person name="Sisk P."/>
            <person name="Stolte C."/>
            <person name="Sykes S."/>
            <person name="White J."/>
            <person name="Yandava C."/>
            <person name="Haas B."/>
            <person name="Henn M.R."/>
            <person name="Nusbaum C."/>
            <person name="Birren B."/>
        </authorList>
    </citation>
    <scope>NUCLEOTIDE SEQUENCE [LARGE SCALE GENOMIC DNA]</scope>
</reference>
<feature type="region of interest" description="Disordered" evidence="1">
    <location>
        <begin position="92"/>
        <end position="112"/>
    </location>
</feature>
<feature type="non-terminal residue" evidence="2">
    <location>
        <position position="1"/>
    </location>
</feature>
<dbReference type="InParanoid" id="A0A1S0U6B0"/>
<evidence type="ECO:0000256" key="1">
    <source>
        <dbReference type="SAM" id="MobiDB-lite"/>
    </source>
</evidence>
<proteinExistence type="predicted"/>
<organism evidence="2">
    <name type="scientific">Loa loa</name>
    <name type="common">Eye worm</name>
    <name type="synonym">Filaria loa</name>
    <dbReference type="NCBI Taxonomy" id="7209"/>
    <lineage>
        <taxon>Eukaryota</taxon>
        <taxon>Metazoa</taxon>
        <taxon>Ecdysozoa</taxon>
        <taxon>Nematoda</taxon>
        <taxon>Chromadorea</taxon>
        <taxon>Rhabditida</taxon>
        <taxon>Spirurina</taxon>
        <taxon>Spiruromorpha</taxon>
        <taxon>Filarioidea</taxon>
        <taxon>Onchocercidae</taxon>
        <taxon>Loa</taxon>
    </lineage>
</organism>
<dbReference type="EMBL" id="JH712208">
    <property type="protein sequence ID" value="EFO25084.1"/>
    <property type="molecule type" value="Genomic_DNA"/>
</dbReference>